<name>A0A059KKU7_9BURK</name>
<feature type="region of interest" description="Disordered" evidence="2">
    <location>
        <begin position="142"/>
        <end position="161"/>
    </location>
</feature>
<evidence type="ECO:0000313" key="6">
    <source>
        <dbReference type="Proteomes" id="UP000026714"/>
    </source>
</evidence>
<keyword evidence="6" id="KW-1185">Reference proteome</keyword>
<dbReference type="eggNOG" id="COG2843">
    <property type="taxonomic scope" value="Bacteria"/>
</dbReference>
<dbReference type="Proteomes" id="UP000026714">
    <property type="component" value="Unassembled WGS sequence"/>
</dbReference>
<dbReference type="PANTHER" id="PTHR33393:SF13">
    <property type="entry name" value="PGA BIOSYNTHESIS PROTEIN CAPA"/>
    <property type="match status" value="1"/>
</dbReference>
<comment type="similarity">
    <text evidence="1">Belongs to the CapA family.</text>
</comment>
<dbReference type="RefSeq" id="WP_241461970.1">
    <property type="nucleotide sequence ID" value="NZ_AZRA01000060.1"/>
</dbReference>
<dbReference type="InterPro" id="IPR019079">
    <property type="entry name" value="Capsule_synth_CapA"/>
</dbReference>
<evidence type="ECO:0000259" key="4">
    <source>
        <dbReference type="SMART" id="SM00854"/>
    </source>
</evidence>
<dbReference type="Pfam" id="PF09587">
    <property type="entry name" value="PGA_cap"/>
    <property type="match status" value="1"/>
</dbReference>
<reference evidence="5 6" key="1">
    <citation type="journal article" date="2014" name="FEMS Microbiol. Ecol.">
        <title>Sphaerotilus natans encrusted with nanoball-shaped Fe(III) oxide minerals formed by nitrate-reducing mixotrophic Fe(II) oxidation.</title>
        <authorList>
            <person name="Park S."/>
            <person name="Kim D.H."/>
            <person name="Lee J.H."/>
            <person name="Hur H.G."/>
        </authorList>
    </citation>
    <scope>NUCLEOTIDE SEQUENCE [LARGE SCALE GENOMIC DNA]</scope>
    <source>
        <strain evidence="5 6">DSM 6575</strain>
    </source>
</reference>
<gene>
    <name evidence="5" type="ORF">X805_23350</name>
</gene>
<dbReference type="Gene3D" id="3.60.21.10">
    <property type="match status" value="1"/>
</dbReference>
<dbReference type="CDD" id="cd07381">
    <property type="entry name" value="MPP_CapA"/>
    <property type="match status" value="1"/>
</dbReference>
<dbReference type="AlphaFoldDB" id="A0A059KKU7"/>
<accession>A0A059KKU7</accession>
<dbReference type="SUPFAM" id="SSF56300">
    <property type="entry name" value="Metallo-dependent phosphatases"/>
    <property type="match status" value="1"/>
</dbReference>
<protein>
    <submittedName>
        <fullName evidence="5">Putative poly-gamma-glutamate biosynthesis enzyme</fullName>
    </submittedName>
</protein>
<dbReference type="SMART" id="SM00854">
    <property type="entry name" value="PGA_cap"/>
    <property type="match status" value="1"/>
</dbReference>
<dbReference type="InterPro" id="IPR029052">
    <property type="entry name" value="Metallo-depent_PP-like"/>
</dbReference>
<comment type="caution">
    <text evidence="5">The sequence shown here is derived from an EMBL/GenBank/DDBJ whole genome shotgun (WGS) entry which is preliminary data.</text>
</comment>
<dbReference type="EMBL" id="AZRA01000060">
    <property type="protein sequence ID" value="KDB52061.1"/>
    <property type="molecule type" value="Genomic_DNA"/>
</dbReference>
<evidence type="ECO:0000256" key="1">
    <source>
        <dbReference type="ARBA" id="ARBA00005662"/>
    </source>
</evidence>
<dbReference type="PATRIC" id="fig|1286631.3.peg.2299"/>
<sequence length="470" mass="51082">MTTTMPMMMARSARRAALLLTASALAGAAGAAPLVRCHVDYGGETRVVELDERAEALATPTQPVGSYFLWRAVLQRDGRRIELRIDTDADRDAEQSPLPLHQGRFRLPERVSAAAADGGFTGWQRVHEPLRDGELQYACERTATPLPPPPRPAAAPRPARRAAPDARVRLIFAGDLMLDDGPGRLIAAGGDPLAPFDALLRQADVRIGNLECPVATRGTPLPNKIYSFRAEPATLRVLQGRFDALSVANNHAGDQGPAAFVETLERVRAAGITPFGGGRDLREAHRPLWIERAGLRIALLAYDEFKPRSFRAGPSTPGVAWSDDAQVVADIRAARQAGADVVIPFMHWGWEREPEAGERQRRLARRMIEAGANAVVGGHPHVTQGADLVAGRPVVWSLGNFVFDGFEDFAPARRGWLLRMTVDAQGVRDWDTVQADIDLQGTPHPDLQAWTPCGRRGVGTVLRCQAGAQR</sequence>
<feature type="signal peptide" evidence="3">
    <location>
        <begin position="1"/>
        <end position="31"/>
    </location>
</feature>
<keyword evidence="3" id="KW-0732">Signal</keyword>
<dbReference type="STRING" id="34103.SAMN05421778_10729"/>
<proteinExistence type="inferred from homology"/>
<evidence type="ECO:0000256" key="2">
    <source>
        <dbReference type="SAM" id="MobiDB-lite"/>
    </source>
</evidence>
<evidence type="ECO:0000313" key="5">
    <source>
        <dbReference type="EMBL" id="KDB52061.1"/>
    </source>
</evidence>
<organism evidence="5 6">
    <name type="scientific">Sphaerotilus natans subsp. natans DSM 6575</name>
    <dbReference type="NCBI Taxonomy" id="1286631"/>
    <lineage>
        <taxon>Bacteria</taxon>
        <taxon>Pseudomonadati</taxon>
        <taxon>Pseudomonadota</taxon>
        <taxon>Betaproteobacteria</taxon>
        <taxon>Burkholderiales</taxon>
        <taxon>Sphaerotilaceae</taxon>
        <taxon>Sphaerotilus</taxon>
    </lineage>
</organism>
<dbReference type="InterPro" id="IPR052169">
    <property type="entry name" value="CW_Biosynth-Accessory"/>
</dbReference>
<feature type="compositionally biased region" description="Pro residues" evidence="2">
    <location>
        <begin position="145"/>
        <end position="155"/>
    </location>
</feature>
<evidence type="ECO:0000256" key="3">
    <source>
        <dbReference type="SAM" id="SignalP"/>
    </source>
</evidence>
<dbReference type="PANTHER" id="PTHR33393">
    <property type="entry name" value="POLYGLUTAMINE SYNTHESIS ACCESSORY PROTEIN RV0574C-RELATED"/>
    <property type="match status" value="1"/>
</dbReference>
<feature type="chain" id="PRO_5001575873" evidence="3">
    <location>
        <begin position="32"/>
        <end position="470"/>
    </location>
</feature>
<feature type="domain" description="Capsule synthesis protein CapA" evidence="4">
    <location>
        <begin position="169"/>
        <end position="405"/>
    </location>
</feature>